<dbReference type="PANTHER" id="PTHR46481:SF11">
    <property type="entry name" value="ZINC FINGER BED DOMAIN-CONTAINING PROTEIN RICESLEEPER 2-LIKE"/>
    <property type="match status" value="1"/>
</dbReference>
<proteinExistence type="predicted"/>
<name>A0AAW2WGI1_SESRA</name>
<sequence length="82" mass="9425">MISRNTLKGDILKIYKDERTKYYNLLGKIKCRIAITTDMWTSSSNKGFMAVTGHFIDENWTLHNCILRFFICSSSTYSSSAS</sequence>
<protein>
    <recommendedName>
        <fullName evidence="2">AC transposase</fullName>
    </recommendedName>
</protein>
<dbReference type="PANTHER" id="PTHR46481">
    <property type="entry name" value="ZINC FINGER BED DOMAIN-CONTAINING PROTEIN 4"/>
    <property type="match status" value="1"/>
</dbReference>
<dbReference type="InterPro" id="IPR012337">
    <property type="entry name" value="RNaseH-like_sf"/>
</dbReference>
<dbReference type="InterPro" id="IPR052035">
    <property type="entry name" value="ZnF_BED_domain_contain"/>
</dbReference>
<reference evidence="1" key="1">
    <citation type="submission" date="2020-06" db="EMBL/GenBank/DDBJ databases">
        <authorList>
            <person name="Li T."/>
            <person name="Hu X."/>
            <person name="Zhang T."/>
            <person name="Song X."/>
            <person name="Zhang H."/>
            <person name="Dai N."/>
            <person name="Sheng W."/>
            <person name="Hou X."/>
            <person name="Wei L."/>
        </authorList>
    </citation>
    <scope>NUCLEOTIDE SEQUENCE</scope>
    <source>
        <strain evidence="1">G02</strain>
        <tissue evidence="1">Leaf</tissue>
    </source>
</reference>
<reference evidence="1" key="2">
    <citation type="journal article" date="2024" name="Plant">
        <title>Genomic evolution and insights into agronomic trait innovations of Sesamum species.</title>
        <authorList>
            <person name="Miao H."/>
            <person name="Wang L."/>
            <person name="Qu L."/>
            <person name="Liu H."/>
            <person name="Sun Y."/>
            <person name="Le M."/>
            <person name="Wang Q."/>
            <person name="Wei S."/>
            <person name="Zheng Y."/>
            <person name="Lin W."/>
            <person name="Duan Y."/>
            <person name="Cao H."/>
            <person name="Xiong S."/>
            <person name="Wang X."/>
            <person name="Wei L."/>
            <person name="Li C."/>
            <person name="Ma Q."/>
            <person name="Ju M."/>
            <person name="Zhao R."/>
            <person name="Li G."/>
            <person name="Mu C."/>
            <person name="Tian Q."/>
            <person name="Mei H."/>
            <person name="Zhang T."/>
            <person name="Gao T."/>
            <person name="Zhang H."/>
        </authorList>
    </citation>
    <scope>NUCLEOTIDE SEQUENCE</scope>
    <source>
        <strain evidence="1">G02</strain>
    </source>
</reference>
<evidence type="ECO:0000313" key="1">
    <source>
        <dbReference type="EMBL" id="KAL0440737.1"/>
    </source>
</evidence>
<evidence type="ECO:0008006" key="2">
    <source>
        <dbReference type="Google" id="ProtNLM"/>
    </source>
</evidence>
<gene>
    <name evidence="1" type="ORF">Sradi_0012600</name>
</gene>
<accession>A0AAW2WGI1</accession>
<dbReference type="EMBL" id="JACGWJ010000001">
    <property type="protein sequence ID" value="KAL0440737.1"/>
    <property type="molecule type" value="Genomic_DNA"/>
</dbReference>
<organism evidence="1">
    <name type="scientific">Sesamum radiatum</name>
    <name type="common">Black benniseed</name>
    <dbReference type="NCBI Taxonomy" id="300843"/>
    <lineage>
        <taxon>Eukaryota</taxon>
        <taxon>Viridiplantae</taxon>
        <taxon>Streptophyta</taxon>
        <taxon>Embryophyta</taxon>
        <taxon>Tracheophyta</taxon>
        <taxon>Spermatophyta</taxon>
        <taxon>Magnoliopsida</taxon>
        <taxon>eudicotyledons</taxon>
        <taxon>Gunneridae</taxon>
        <taxon>Pentapetalae</taxon>
        <taxon>asterids</taxon>
        <taxon>lamiids</taxon>
        <taxon>Lamiales</taxon>
        <taxon>Pedaliaceae</taxon>
        <taxon>Sesamum</taxon>
    </lineage>
</organism>
<dbReference type="AlphaFoldDB" id="A0AAW2WGI1"/>
<comment type="caution">
    <text evidence="1">The sequence shown here is derived from an EMBL/GenBank/DDBJ whole genome shotgun (WGS) entry which is preliminary data.</text>
</comment>
<dbReference type="SUPFAM" id="SSF53098">
    <property type="entry name" value="Ribonuclease H-like"/>
    <property type="match status" value="1"/>
</dbReference>